<dbReference type="EMBL" id="VFON01000001">
    <property type="protein sequence ID" value="TQL42132.1"/>
    <property type="molecule type" value="Genomic_DNA"/>
</dbReference>
<dbReference type="AlphaFoldDB" id="A0A542Y223"/>
<keyword evidence="3" id="KW-0804">Transcription</keyword>
<dbReference type="InterPro" id="IPR018490">
    <property type="entry name" value="cNMP-bd_dom_sf"/>
</dbReference>
<dbReference type="GO" id="GO:0003677">
    <property type="term" value="F:DNA binding"/>
    <property type="evidence" value="ECO:0007669"/>
    <property type="project" value="UniProtKB-KW"/>
</dbReference>
<dbReference type="OrthoDB" id="156829at2"/>
<dbReference type="SUPFAM" id="SSF46785">
    <property type="entry name" value="Winged helix' DNA-binding domain"/>
    <property type="match status" value="1"/>
</dbReference>
<dbReference type="SUPFAM" id="SSF51206">
    <property type="entry name" value="cAMP-binding domain-like"/>
    <property type="match status" value="1"/>
</dbReference>
<dbReference type="SMART" id="SM00100">
    <property type="entry name" value="cNMP"/>
    <property type="match status" value="1"/>
</dbReference>
<keyword evidence="1" id="KW-0805">Transcription regulation</keyword>
<keyword evidence="2" id="KW-0238">DNA-binding</keyword>
<evidence type="ECO:0000259" key="5">
    <source>
        <dbReference type="PROSITE" id="PS51063"/>
    </source>
</evidence>
<dbReference type="PROSITE" id="PS50042">
    <property type="entry name" value="CNMP_BINDING_3"/>
    <property type="match status" value="1"/>
</dbReference>
<dbReference type="InterPro" id="IPR014710">
    <property type="entry name" value="RmlC-like_jellyroll"/>
</dbReference>
<dbReference type="Proteomes" id="UP000319094">
    <property type="component" value="Unassembled WGS sequence"/>
</dbReference>
<dbReference type="InterPro" id="IPR012318">
    <property type="entry name" value="HTH_CRP"/>
</dbReference>
<evidence type="ECO:0000256" key="3">
    <source>
        <dbReference type="ARBA" id="ARBA00023163"/>
    </source>
</evidence>
<evidence type="ECO:0000313" key="7">
    <source>
        <dbReference type="Proteomes" id="UP000319094"/>
    </source>
</evidence>
<gene>
    <name evidence="6" type="ORF">FB468_0113</name>
</gene>
<feature type="domain" description="HTH crp-type" evidence="5">
    <location>
        <begin position="146"/>
        <end position="214"/>
    </location>
</feature>
<reference evidence="6 7" key="1">
    <citation type="submission" date="2019-06" db="EMBL/GenBank/DDBJ databases">
        <title>Sequencing the genomes of 1000 actinobacteria strains.</title>
        <authorList>
            <person name="Klenk H.-P."/>
        </authorList>
    </citation>
    <scope>NUCLEOTIDE SEQUENCE [LARGE SCALE GENOMIC DNA]</scope>
    <source>
        <strain evidence="6 7">DSM 8803</strain>
    </source>
</reference>
<protein>
    <submittedName>
        <fullName evidence="6">CRP-like cAMP-binding protein</fullName>
    </submittedName>
</protein>
<evidence type="ECO:0000313" key="6">
    <source>
        <dbReference type="EMBL" id="TQL42132.1"/>
    </source>
</evidence>
<name>A0A542Y223_9MICO</name>
<dbReference type="PROSITE" id="PS51063">
    <property type="entry name" value="HTH_CRP_2"/>
    <property type="match status" value="1"/>
</dbReference>
<feature type="domain" description="Cyclic nucleotide-binding" evidence="4">
    <location>
        <begin position="14"/>
        <end position="114"/>
    </location>
</feature>
<dbReference type="InterPro" id="IPR000595">
    <property type="entry name" value="cNMP-bd_dom"/>
</dbReference>
<dbReference type="InterPro" id="IPR036390">
    <property type="entry name" value="WH_DNA-bd_sf"/>
</dbReference>
<evidence type="ECO:0000256" key="1">
    <source>
        <dbReference type="ARBA" id="ARBA00023015"/>
    </source>
</evidence>
<dbReference type="GO" id="GO:0006355">
    <property type="term" value="P:regulation of DNA-templated transcription"/>
    <property type="evidence" value="ECO:0007669"/>
    <property type="project" value="InterPro"/>
</dbReference>
<organism evidence="6 7">
    <name type="scientific">Leucobacter komagatae</name>
    <dbReference type="NCBI Taxonomy" id="55969"/>
    <lineage>
        <taxon>Bacteria</taxon>
        <taxon>Bacillati</taxon>
        <taxon>Actinomycetota</taxon>
        <taxon>Actinomycetes</taxon>
        <taxon>Micrococcales</taxon>
        <taxon>Microbacteriaceae</taxon>
        <taxon>Leucobacter</taxon>
    </lineage>
</organism>
<dbReference type="Pfam" id="PF00027">
    <property type="entry name" value="cNMP_binding"/>
    <property type="match status" value="1"/>
</dbReference>
<comment type="caution">
    <text evidence="6">The sequence shown here is derived from an EMBL/GenBank/DDBJ whole genome shotgun (WGS) entry which is preliminary data.</text>
</comment>
<evidence type="ECO:0000259" key="4">
    <source>
        <dbReference type="PROSITE" id="PS50042"/>
    </source>
</evidence>
<dbReference type="Pfam" id="PF13545">
    <property type="entry name" value="HTH_Crp_2"/>
    <property type="match status" value="1"/>
</dbReference>
<sequence>MATRYETVTRRSRVFAGVDPSLHTDLLAAVRAASQGYRRGDSIIRIGEQVSFFPVVLAGSVQATVPRGANTQIVERFGPGDSFAEAVVVSEGASPVEISALTDARILLIHKERLAASTHPGAAIVHANLMQEMSKKLVHLSVRLNLLAEPRLRSRILMSLDGIAPGDDGEIVLPYSRQDWADYLGVNSKALLRELRRMQDDGLIELAGKTLRVL</sequence>
<evidence type="ECO:0000256" key="2">
    <source>
        <dbReference type="ARBA" id="ARBA00023125"/>
    </source>
</evidence>
<keyword evidence="7" id="KW-1185">Reference proteome</keyword>
<dbReference type="CDD" id="cd00038">
    <property type="entry name" value="CAP_ED"/>
    <property type="match status" value="1"/>
</dbReference>
<accession>A0A542Y223</accession>
<dbReference type="RefSeq" id="WP_141885628.1">
    <property type="nucleotide sequence ID" value="NZ_BAAAUY010000023.1"/>
</dbReference>
<dbReference type="Gene3D" id="2.60.120.10">
    <property type="entry name" value="Jelly Rolls"/>
    <property type="match status" value="1"/>
</dbReference>
<proteinExistence type="predicted"/>